<feature type="binding site" evidence="11 12">
    <location>
        <begin position="61"/>
        <end position="64"/>
    </location>
    <ligand>
        <name>FAD</name>
        <dbReference type="ChEBI" id="CHEBI:57692"/>
    </ligand>
</feature>
<name>A0A6N9TMV9_DISTH</name>
<comment type="cofactor">
    <cofactor evidence="13">
        <name>[2Fe-2S] cluster</name>
        <dbReference type="ChEBI" id="CHEBI:190135"/>
    </cofactor>
    <text evidence="13">Binds 1 [2Fe-2S] cluster per subunit.</text>
</comment>
<reference evidence="15 16" key="1">
    <citation type="submission" date="2020-02" db="EMBL/GenBank/DDBJ databases">
        <title>Comparative genomics of sulfur disproportionating microorganisms.</title>
        <authorList>
            <person name="Ward L.M."/>
            <person name="Bertran E."/>
            <person name="Johnston D.T."/>
        </authorList>
    </citation>
    <scope>NUCLEOTIDE SEQUENCE [LARGE SCALE GENOMIC DNA]</scope>
    <source>
        <strain evidence="15 16">DSM 100025</strain>
    </source>
</reference>
<feature type="binding site" evidence="11 13">
    <location>
        <position position="239"/>
    </location>
    <ligand>
        <name>[2Fe-2S] cluster</name>
        <dbReference type="ChEBI" id="CHEBI:190135"/>
    </ligand>
</feature>
<comment type="caution">
    <text evidence="15">The sequence shown here is derived from an EMBL/GenBank/DDBJ whole genome shotgun (WGS) entry which is preliminary data.</text>
</comment>
<dbReference type="GO" id="GO:0050660">
    <property type="term" value="F:flavin adenine dinucleotide binding"/>
    <property type="evidence" value="ECO:0007669"/>
    <property type="project" value="InterPro"/>
</dbReference>
<evidence type="ECO:0000313" key="16">
    <source>
        <dbReference type="Proteomes" id="UP000469346"/>
    </source>
</evidence>
<evidence type="ECO:0000256" key="13">
    <source>
        <dbReference type="PIRSR" id="PIRSR006816-2"/>
    </source>
</evidence>
<sequence length="271" mass="27829">MTVAAPARFDLDAPVLDHRPVAPGIHELTVEAPGVAAAARPGQFCMLAPAAADARDPLLRRPLSIHRVADGGRVVFLYRVVGRGTALLAARRPGDLVRVLGPLGRGFTPGAGPAVLVGGGMGIAPLLFLAERLPAGHGHAVVLGARTAAELPGLDRFEAAGHRLLVATEDGSLGEKGLVTGILEGLLEEAAGGDGPALFACGPWPMLRAVREAAAAKRLPLQVSLETRMACGVGLCLGCAVPRPSGEGYHHVCREGPVFDAEAVSWEAPPP</sequence>
<feature type="binding site" evidence="11 12">
    <location>
        <begin position="84"/>
        <end position="85"/>
    </location>
    <ligand>
        <name>FAD</name>
        <dbReference type="ChEBI" id="CHEBI:57692"/>
    </ligand>
</feature>
<organism evidence="15 16">
    <name type="scientific">Dissulfurirhabdus thermomarina</name>
    <dbReference type="NCBI Taxonomy" id="1765737"/>
    <lineage>
        <taxon>Bacteria</taxon>
        <taxon>Deltaproteobacteria</taxon>
        <taxon>Dissulfurirhabdaceae</taxon>
        <taxon>Dissulfurirhabdus</taxon>
    </lineage>
</organism>
<dbReference type="GO" id="GO:0009055">
    <property type="term" value="F:electron transfer activity"/>
    <property type="evidence" value="ECO:0007669"/>
    <property type="project" value="UniProtKB-UniRule"/>
</dbReference>
<keyword evidence="4 11" id="KW-0001">2Fe-2S</keyword>
<evidence type="ECO:0000256" key="12">
    <source>
        <dbReference type="PIRSR" id="PIRSR006816-1"/>
    </source>
</evidence>
<dbReference type="PANTHER" id="PTHR43513:SF3">
    <property type="entry name" value="DIHYDROOROTATE DEHYDROGENASE B (NAD(+)), ELECTRON TRANSFER SUBUNIT-RELATED"/>
    <property type="match status" value="1"/>
</dbReference>
<accession>A0A6N9TMV9</accession>
<comment type="function">
    <text evidence="11">Responsible for channeling the electrons from the oxidation of dihydroorotate from the FMN redox center in the PyrD type B subunit to the ultimate electron acceptor NAD(+).</text>
</comment>
<feature type="binding site" evidence="11 13">
    <location>
        <position position="231"/>
    </location>
    <ligand>
        <name>[2Fe-2S] cluster</name>
        <dbReference type="ChEBI" id="CHEBI:190135"/>
    </ligand>
</feature>
<evidence type="ECO:0000256" key="8">
    <source>
        <dbReference type="ARBA" id="ARBA00022982"/>
    </source>
</evidence>
<evidence type="ECO:0000256" key="11">
    <source>
        <dbReference type="HAMAP-Rule" id="MF_01211"/>
    </source>
</evidence>
<evidence type="ECO:0000256" key="1">
    <source>
        <dbReference type="ARBA" id="ARBA00006422"/>
    </source>
</evidence>
<comment type="cofactor">
    <cofactor evidence="11 12">
        <name>FAD</name>
        <dbReference type="ChEBI" id="CHEBI:57692"/>
    </cofactor>
    <text evidence="11 12">Binds 1 FAD per subunit.</text>
</comment>
<keyword evidence="9 11" id="KW-0408">Iron</keyword>
<keyword evidence="7 11" id="KW-0665">Pyrimidine biosynthesis</keyword>
<dbReference type="Gene3D" id="2.40.30.10">
    <property type="entry name" value="Translation factors"/>
    <property type="match status" value="1"/>
</dbReference>
<dbReference type="InterPro" id="IPR012165">
    <property type="entry name" value="Cyt_c3_hydrogenase_gsu"/>
</dbReference>
<gene>
    <name evidence="11" type="primary">pyrK</name>
    <name evidence="15" type="ORF">G3N55_06385</name>
</gene>
<comment type="similarity">
    <text evidence="1 11">Belongs to the PyrK family.</text>
</comment>
<dbReference type="Pfam" id="PF10418">
    <property type="entry name" value="DHODB_Fe-S_bind"/>
    <property type="match status" value="1"/>
</dbReference>
<evidence type="ECO:0000256" key="10">
    <source>
        <dbReference type="ARBA" id="ARBA00023014"/>
    </source>
</evidence>
<dbReference type="InterPro" id="IPR050353">
    <property type="entry name" value="PyrK_electron_transfer"/>
</dbReference>
<dbReference type="InterPro" id="IPR019480">
    <property type="entry name" value="Dihydroorotate_DH_Fe-S-bd"/>
</dbReference>
<keyword evidence="8 11" id="KW-0249">Electron transport</keyword>
<evidence type="ECO:0000313" key="15">
    <source>
        <dbReference type="EMBL" id="NDY42469.1"/>
    </source>
</evidence>
<protein>
    <recommendedName>
        <fullName evidence="11">Dihydroorotate dehydrogenase B (NAD(+)), electron transfer subunit</fullName>
    </recommendedName>
    <alternativeName>
        <fullName evidence="11">Dihydroorotate oxidase B, electron transfer subunit</fullName>
    </alternativeName>
</protein>
<evidence type="ECO:0000256" key="4">
    <source>
        <dbReference type="ARBA" id="ARBA00022714"/>
    </source>
</evidence>
<evidence type="ECO:0000256" key="2">
    <source>
        <dbReference type="ARBA" id="ARBA00022448"/>
    </source>
</evidence>
<comment type="cofactor">
    <cofactor evidence="11">
        <name>[2Fe-2S] cluster</name>
        <dbReference type="ChEBI" id="CHEBI:190135"/>
    </cofactor>
    <text evidence="11">Binds 1 [2Fe-2S] cluster per subunit.</text>
</comment>
<dbReference type="InterPro" id="IPR017927">
    <property type="entry name" value="FAD-bd_FR_type"/>
</dbReference>
<keyword evidence="3 11" id="KW-0285">Flavoprotein</keyword>
<evidence type="ECO:0000256" key="9">
    <source>
        <dbReference type="ARBA" id="ARBA00023004"/>
    </source>
</evidence>
<keyword evidence="16" id="KW-1185">Reference proteome</keyword>
<dbReference type="PROSITE" id="PS51384">
    <property type="entry name" value="FAD_FR"/>
    <property type="match status" value="1"/>
</dbReference>
<evidence type="ECO:0000256" key="5">
    <source>
        <dbReference type="ARBA" id="ARBA00022723"/>
    </source>
</evidence>
<dbReference type="GO" id="GO:0046872">
    <property type="term" value="F:metal ion binding"/>
    <property type="evidence" value="ECO:0007669"/>
    <property type="project" value="UniProtKB-KW"/>
</dbReference>
<dbReference type="Gene3D" id="3.40.50.80">
    <property type="entry name" value="Nucleotide-binding domain of ferredoxin-NADP reductase (FNR) module"/>
    <property type="match status" value="1"/>
</dbReference>
<dbReference type="InterPro" id="IPR017938">
    <property type="entry name" value="Riboflavin_synthase-like_b-brl"/>
</dbReference>
<proteinExistence type="inferred from homology"/>
<dbReference type="AlphaFoldDB" id="A0A6N9TMV9"/>
<dbReference type="SUPFAM" id="SSF52343">
    <property type="entry name" value="Ferredoxin reductase-like, C-terminal NADP-linked domain"/>
    <property type="match status" value="1"/>
</dbReference>
<evidence type="ECO:0000256" key="3">
    <source>
        <dbReference type="ARBA" id="ARBA00022630"/>
    </source>
</evidence>
<dbReference type="SUPFAM" id="SSF63380">
    <property type="entry name" value="Riboflavin synthase domain-like"/>
    <property type="match status" value="1"/>
</dbReference>
<keyword evidence="10 11" id="KW-0411">Iron-sulfur</keyword>
<keyword evidence="5 11" id="KW-0479">Metal-binding</keyword>
<dbReference type="UniPathway" id="UPA00070">
    <property type="reaction ID" value="UER00945"/>
</dbReference>
<feature type="domain" description="FAD-binding FR-type" evidence="14">
    <location>
        <begin position="8"/>
        <end position="109"/>
    </location>
</feature>
<dbReference type="InterPro" id="IPR039261">
    <property type="entry name" value="FNR_nucleotide-bd"/>
</dbReference>
<evidence type="ECO:0000256" key="6">
    <source>
        <dbReference type="ARBA" id="ARBA00022827"/>
    </source>
</evidence>
<dbReference type="GO" id="GO:0051537">
    <property type="term" value="F:2 iron, 2 sulfur cluster binding"/>
    <property type="evidence" value="ECO:0007669"/>
    <property type="project" value="UniProtKB-KW"/>
</dbReference>
<feature type="binding site" evidence="11 13">
    <location>
        <position position="236"/>
    </location>
    <ligand>
        <name>[2Fe-2S] cluster</name>
        <dbReference type="ChEBI" id="CHEBI:190135"/>
    </ligand>
</feature>
<dbReference type="EMBL" id="JAAGRR010000059">
    <property type="protein sequence ID" value="NDY42469.1"/>
    <property type="molecule type" value="Genomic_DNA"/>
</dbReference>
<evidence type="ECO:0000256" key="7">
    <source>
        <dbReference type="ARBA" id="ARBA00022975"/>
    </source>
</evidence>
<dbReference type="InterPro" id="IPR023455">
    <property type="entry name" value="Dihydroorotate_DHASE_ETsu"/>
</dbReference>
<feature type="binding site" evidence="11 12">
    <location>
        <begin position="77"/>
        <end position="79"/>
    </location>
    <ligand>
        <name>FAD</name>
        <dbReference type="ChEBI" id="CHEBI:57692"/>
    </ligand>
</feature>
<dbReference type="InterPro" id="IPR037117">
    <property type="entry name" value="Dihydroorotate_DH_ele_sf"/>
</dbReference>
<comment type="pathway">
    <text evidence="11">Pyrimidine metabolism; UMP biosynthesis via de novo pathway; orotate from (S)-dihydroorotate (NAD(+) route): step 1/1.</text>
</comment>
<keyword evidence="2 11" id="KW-0813">Transport</keyword>
<dbReference type="GO" id="GO:0016491">
    <property type="term" value="F:oxidoreductase activity"/>
    <property type="evidence" value="ECO:0007669"/>
    <property type="project" value="InterPro"/>
</dbReference>
<keyword evidence="6 11" id="KW-0274">FAD</keyword>
<dbReference type="Gene3D" id="2.10.240.10">
    <property type="entry name" value="Dihydroorotate dehydrogenase, electron transfer subunit"/>
    <property type="match status" value="1"/>
</dbReference>
<dbReference type="Proteomes" id="UP000469346">
    <property type="component" value="Unassembled WGS sequence"/>
</dbReference>
<evidence type="ECO:0000259" key="14">
    <source>
        <dbReference type="PROSITE" id="PS51384"/>
    </source>
</evidence>
<dbReference type="PANTHER" id="PTHR43513">
    <property type="entry name" value="DIHYDROOROTATE DEHYDROGENASE B (NAD(+)), ELECTRON TRANSFER SUBUNIT"/>
    <property type="match status" value="1"/>
</dbReference>
<dbReference type="HAMAP" id="MF_01211">
    <property type="entry name" value="DHODB_Fe_S_bind"/>
    <property type="match status" value="1"/>
</dbReference>
<comment type="subunit">
    <text evidence="11">Heterotetramer of 2 PyrK and 2 PyrD type B subunits.</text>
</comment>
<dbReference type="CDD" id="cd06218">
    <property type="entry name" value="DHOD_e_trans"/>
    <property type="match status" value="1"/>
</dbReference>
<feature type="binding site" evidence="11 13">
    <location>
        <position position="253"/>
    </location>
    <ligand>
        <name>[2Fe-2S] cluster</name>
        <dbReference type="ChEBI" id="CHEBI:190135"/>
    </ligand>
</feature>
<dbReference type="GO" id="GO:0044205">
    <property type="term" value="P:'de novo' UMP biosynthetic process"/>
    <property type="evidence" value="ECO:0007669"/>
    <property type="project" value="UniProtKB-UniRule"/>
</dbReference>
<dbReference type="PIRSF" id="PIRSF006816">
    <property type="entry name" value="Cyc3_hyd_g"/>
    <property type="match status" value="1"/>
</dbReference>